<reference evidence="1" key="1">
    <citation type="submission" date="2011-09" db="EMBL/GenBank/DDBJ databases">
        <title>The permanent draft genome of Mucilaginibacter paludis DSM 18603.</title>
        <authorList>
            <consortium name="US DOE Joint Genome Institute (JGI-PGF)"/>
            <person name="Lucas S."/>
            <person name="Han J."/>
            <person name="Lapidus A."/>
            <person name="Bruce D."/>
            <person name="Goodwin L."/>
            <person name="Pitluck S."/>
            <person name="Peters L."/>
            <person name="Kyrpides N."/>
            <person name="Mavromatis K."/>
            <person name="Ivanova N."/>
            <person name="Mikhailova N."/>
            <person name="Held B."/>
            <person name="Detter J.C."/>
            <person name="Tapia R."/>
            <person name="Han C."/>
            <person name="Land M."/>
            <person name="Hauser L."/>
            <person name="Markowitz V."/>
            <person name="Cheng J.-F."/>
            <person name="Hugenholtz P."/>
            <person name="Woyke T."/>
            <person name="Wu D."/>
            <person name="Tindall B."/>
            <person name="Brambilla E."/>
            <person name="Klenk H.-P."/>
            <person name="Eisen J.A."/>
        </authorList>
    </citation>
    <scope>NUCLEOTIDE SEQUENCE [LARGE SCALE GENOMIC DNA]</scope>
    <source>
        <strain evidence="1">DSM 18603</strain>
    </source>
</reference>
<dbReference type="InterPro" id="IPR008969">
    <property type="entry name" value="CarboxyPept-like_regulatory"/>
</dbReference>
<name>H1YEU8_9SPHI</name>
<dbReference type="Gene3D" id="2.50.20.10">
    <property type="entry name" value="Lipoprotein localisation LolA/LolB/LppX"/>
    <property type="match status" value="1"/>
</dbReference>
<sequence length="888" mass="101242">MYNKLKSFCEPNKLHCACNTGCSLFNITINKNKNYKLSKILLPVRKKLPGYQFILIITFLLAGGYFDNTACAQHLKNITGKITDAQTGEPLPYVTVFVKLNNGTRKGAATNFDGLYNLSIPANIATDSIYTSYVSYVPARKLIPKATESEINFQLAVNTKMLNAINITPKTYVNPAWEIMANMVKHKPENDLQKLKSYQYQSYNRIEVSLTNMSEKMKQRKVFKQILPLMDSLRKIAGDDGTPILPIFASETISDYFYQNDPLRKTEHVLRTKSNGVGIEDETLVSQLVGTTFLQYDFYKNYLRLAGKDFISPLSDSWKTFYNYELTDEHDKIDGKEYYKIEFKPKRTHDLALVGVMWITKDSYALYRMDASVGQDANLNFLSKVRIQQEMAQPDGTTAWIPEKTRITVQIAALSKSTSGFICKFYLSNTGMQVNKEYPESLFKESLVMSDDVSKKDEDYWAKNRHDTLTAADKRVYQMIDTVKNLPIVKTYAALAGMLINGYYKIGKVSLGPYPYTFSHNDLEGTVVRFGGITNTHFSDKLILGGYLSYAFKDQKFKYSGSVDYIFSRKPWSQFGVSYLHDIGQTGYQYESFAINGNNVFNASIRNGQISTRGPFFQNVIKAYIQTDLVPNLRARLNFTHSTFDPLTPFEYHDPEDYEKVYHTYQTSEVGAELQWRPGIRLLQSSKINKRITVGNGGDNPTVTLRYIHGFKGMFDADFNYDKFFVNVQQKLHMGILGKGEYSLTGGYIPSNVPFTLVENHRFSFNTMRFLEFASDRYASLTYTQHMEGLITNSIPLLKSLNIRTVAVVDILEGSLSTINNEAFRHGRTIVDRSLGAVPYVEAGYGVENILKIIRVDFLYRLTHLDHLNGRGELPDQFATRVTLQFRL</sequence>
<dbReference type="SUPFAM" id="SSF49464">
    <property type="entry name" value="Carboxypeptidase regulatory domain-like"/>
    <property type="match status" value="1"/>
</dbReference>
<organism evidence="1 2">
    <name type="scientific">Mucilaginibacter paludis DSM 18603</name>
    <dbReference type="NCBI Taxonomy" id="714943"/>
    <lineage>
        <taxon>Bacteria</taxon>
        <taxon>Pseudomonadati</taxon>
        <taxon>Bacteroidota</taxon>
        <taxon>Sphingobacteriia</taxon>
        <taxon>Sphingobacteriales</taxon>
        <taxon>Sphingobacteriaceae</taxon>
        <taxon>Mucilaginibacter</taxon>
    </lineage>
</organism>
<dbReference type="Pfam" id="PF18939">
    <property type="entry name" value="DUF5686"/>
    <property type="match status" value="1"/>
</dbReference>
<proteinExistence type="predicted"/>
<dbReference type="Gene3D" id="2.60.40.1120">
    <property type="entry name" value="Carboxypeptidase-like, regulatory domain"/>
    <property type="match status" value="1"/>
</dbReference>
<dbReference type="Proteomes" id="UP000002774">
    <property type="component" value="Chromosome"/>
</dbReference>
<evidence type="ECO:0008006" key="3">
    <source>
        <dbReference type="Google" id="ProtNLM"/>
    </source>
</evidence>
<gene>
    <name evidence="1" type="ORF">Mucpa_0165</name>
</gene>
<dbReference type="STRING" id="714943.Mucpa_0165"/>
<dbReference type="HOGENOM" id="CLU_015931_2_0_10"/>
<dbReference type="InterPro" id="IPR043741">
    <property type="entry name" value="DUF5686"/>
</dbReference>
<dbReference type="EMBL" id="CM001403">
    <property type="protein sequence ID" value="EHQ24365.1"/>
    <property type="molecule type" value="Genomic_DNA"/>
</dbReference>
<dbReference type="eggNOG" id="COG4775">
    <property type="taxonomic scope" value="Bacteria"/>
</dbReference>
<evidence type="ECO:0000313" key="1">
    <source>
        <dbReference type="EMBL" id="EHQ24365.1"/>
    </source>
</evidence>
<protein>
    <recommendedName>
        <fullName evidence="3">Carboxypeptidase-like regulatory domain-containing protein</fullName>
    </recommendedName>
</protein>
<accession>H1YEU8</accession>
<keyword evidence="2" id="KW-1185">Reference proteome</keyword>
<dbReference type="Pfam" id="PF13715">
    <property type="entry name" value="CarbopepD_reg_2"/>
    <property type="match status" value="1"/>
</dbReference>
<dbReference type="AlphaFoldDB" id="H1YEU8"/>
<evidence type="ECO:0000313" key="2">
    <source>
        <dbReference type="Proteomes" id="UP000002774"/>
    </source>
</evidence>